<dbReference type="EMBL" id="CP126653">
    <property type="protein sequence ID" value="WJZ88659.1"/>
    <property type="molecule type" value="Genomic_DNA"/>
</dbReference>
<feature type="signal peptide" evidence="2">
    <location>
        <begin position="1"/>
        <end position="18"/>
    </location>
</feature>
<gene>
    <name evidence="3" type="ORF">VitviT2T_007937</name>
</gene>
<proteinExistence type="predicted"/>
<accession>A0ABY9C1K7</accession>
<dbReference type="PANTHER" id="PTHR36040:SF5">
    <property type="entry name" value="TRANSMEMBRANE PROTEIN"/>
    <property type="match status" value="1"/>
</dbReference>
<dbReference type="Proteomes" id="UP001227230">
    <property type="component" value="Chromosome 6"/>
</dbReference>
<evidence type="ECO:0000313" key="3">
    <source>
        <dbReference type="EMBL" id="WJZ88659.1"/>
    </source>
</evidence>
<sequence>MRFLALALALMMVSSCMAANMKTFMVGMQERQLVETSYEEDKGVNNHHTIPRQDFNNYGGSGSKGGGGDGDGGKKN</sequence>
<feature type="region of interest" description="Disordered" evidence="1">
    <location>
        <begin position="39"/>
        <end position="76"/>
    </location>
</feature>
<evidence type="ECO:0000256" key="1">
    <source>
        <dbReference type="SAM" id="MobiDB-lite"/>
    </source>
</evidence>
<evidence type="ECO:0000256" key="2">
    <source>
        <dbReference type="SAM" id="SignalP"/>
    </source>
</evidence>
<feature type="chain" id="PRO_5045151520" evidence="2">
    <location>
        <begin position="19"/>
        <end position="76"/>
    </location>
</feature>
<feature type="compositionally biased region" description="Gly residues" evidence="1">
    <location>
        <begin position="59"/>
        <end position="70"/>
    </location>
</feature>
<organism evidence="3 4">
    <name type="scientific">Vitis vinifera</name>
    <name type="common">Grape</name>
    <dbReference type="NCBI Taxonomy" id="29760"/>
    <lineage>
        <taxon>Eukaryota</taxon>
        <taxon>Viridiplantae</taxon>
        <taxon>Streptophyta</taxon>
        <taxon>Embryophyta</taxon>
        <taxon>Tracheophyta</taxon>
        <taxon>Spermatophyta</taxon>
        <taxon>Magnoliopsida</taxon>
        <taxon>eudicotyledons</taxon>
        <taxon>Gunneridae</taxon>
        <taxon>Pentapetalae</taxon>
        <taxon>rosids</taxon>
        <taxon>Vitales</taxon>
        <taxon>Vitaceae</taxon>
        <taxon>Viteae</taxon>
        <taxon>Vitis</taxon>
    </lineage>
</organism>
<dbReference type="PANTHER" id="PTHR36040">
    <property type="entry name" value="OS04G0188500 PROTEIN"/>
    <property type="match status" value="1"/>
</dbReference>
<protein>
    <submittedName>
        <fullName evidence="3">Uncharacterized protein</fullName>
    </submittedName>
</protein>
<evidence type="ECO:0000313" key="4">
    <source>
        <dbReference type="Proteomes" id="UP001227230"/>
    </source>
</evidence>
<keyword evidence="2" id="KW-0732">Signal</keyword>
<dbReference type="PROSITE" id="PS51257">
    <property type="entry name" value="PROKAR_LIPOPROTEIN"/>
    <property type="match status" value="1"/>
</dbReference>
<reference evidence="3 4" key="1">
    <citation type="journal article" date="2023" name="Hortic Res">
        <title>The complete reference genome for grapevine (Vitis vinifera L.) genetics and breeding.</title>
        <authorList>
            <person name="Shi X."/>
            <person name="Cao S."/>
            <person name="Wang X."/>
            <person name="Huang S."/>
            <person name="Wang Y."/>
            <person name="Liu Z."/>
            <person name="Liu W."/>
            <person name="Leng X."/>
            <person name="Peng Y."/>
            <person name="Wang N."/>
            <person name="Wang Y."/>
            <person name="Ma Z."/>
            <person name="Xu X."/>
            <person name="Zhang F."/>
            <person name="Xue H."/>
            <person name="Zhong H."/>
            <person name="Wang Y."/>
            <person name="Zhang K."/>
            <person name="Velt A."/>
            <person name="Avia K."/>
            <person name="Holtgrawe D."/>
            <person name="Grimplet J."/>
            <person name="Matus J.T."/>
            <person name="Ware D."/>
            <person name="Wu X."/>
            <person name="Wang H."/>
            <person name="Liu C."/>
            <person name="Fang Y."/>
            <person name="Rustenholz C."/>
            <person name="Cheng Z."/>
            <person name="Xiao H."/>
            <person name="Zhou Y."/>
        </authorList>
    </citation>
    <scope>NUCLEOTIDE SEQUENCE [LARGE SCALE GENOMIC DNA]</scope>
    <source>
        <strain evidence="4">cv. Pinot noir / PN40024</strain>
        <tissue evidence="3">Leaf</tissue>
    </source>
</reference>
<keyword evidence="4" id="KW-1185">Reference proteome</keyword>
<name>A0ABY9C1K7_VITVI</name>